<dbReference type="RefSeq" id="WP_247202561.1">
    <property type="nucleotide sequence ID" value="NZ_JALKCG010000011.1"/>
</dbReference>
<name>A0ABT0DRZ9_9HYPH</name>
<dbReference type="InterPro" id="IPR029044">
    <property type="entry name" value="Nucleotide-diphossugar_trans"/>
</dbReference>
<comment type="caution">
    <text evidence="1">The sequence shown here is derived from an EMBL/GenBank/DDBJ whole genome shotgun (WGS) entry which is preliminary data.</text>
</comment>
<reference evidence="2" key="1">
    <citation type="submission" date="2023-07" db="EMBL/GenBank/DDBJ databases">
        <title>Ancylobacter moscoviensis sp. nov., facultatively methylotrophic bacteria from activated sludge and the reclassification of Starkeya novella (Starkey 1934) Kelly et al. 2000 as Ancylobacter novellus comb. nov., Starkeya koreensis Im et al. 2006 as Ancylobacter koreensis comb.nov., Angulomicrobium tetraedrale Vasil'eva et al. 1986 as Ancylobacter tetraedralis comb. nov., Angulomicrobium amanitiforme Fritz et al. 2004 as Ancylobacter amanitiformis comb. nov. and Methylorhabdus multivorans Doronina et al. 1996 as Ancylobacter multivorans comb. nov. and emended description of the genus Ancylobacter.</title>
        <authorList>
            <person name="Doronina N."/>
            <person name="Chemodurova A."/>
            <person name="Grouzdev D."/>
            <person name="Koziaeva V."/>
            <person name="Shi W."/>
            <person name="Wu L."/>
            <person name="Kaparullina E."/>
        </authorList>
    </citation>
    <scope>NUCLEOTIDE SEQUENCE [LARGE SCALE GENOMIC DNA]</scope>
    <source>
        <strain evidence="2">Jip08</strain>
    </source>
</reference>
<sequence length="383" mass="43910">MRIASVSLVKNEADILECFVRHNIAFVDKMFIIDDRSSDNTPKILELLKAEFPNLEVVDDNWSGGFFQGPRTTQLMQHALREEAWDIVTALDADEFICAQSREEYEEDLRAIPDGMAGGYFEICYVLSADDDPAQVDPLKRLHTHIERNVRGAFKALVTKQLCQHGEVVYDNGNHGVRIDGSPISVWPLPRVRLAHFPIRSLEHAILKSLTHYVTWKSCHSYLPGIASHLVRSVDILKNETSFTVQQREELISIYLPELEKRVRVERPFVERRGEMKWPELARQHPFAQLTALFDDLIERAAVGDRLILAGGDETSDAGRLRALVEERNAMEKELTRFNKSTSKLLTTFAKVTRQKLARSLRKRHLDTLAYLSRWRSPPGKRD</sequence>
<evidence type="ECO:0000313" key="1">
    <source>
        <dbReference type="EMBL" id="MCK0210052.1"/>
    </source>
</evidence>
<accession>A0ABT0DRZ9</accession>
<dbReference type="Gene3D" id="3.90.550.10">
    <property type="entry name" value="Spore Coat Polysaccharide Biosynthesis Protein SpsA, Chain A"/>
    <property type="match status" value="1"/>
</dbReference>
<dbReference type="SUPFAM" id="SSF53448">
    <property type="entry name" value="Nucleotide-diphospho-sugar transferases"/>
    <property type="match status" value="1"/>
</dbReference>
<dbReference type="EMBL" id="JALKCG010000011">
    <property type="protein sequence ID" value="MCK0210052.1"/>
    <property type="molecule type" value="Genomic_DNA"/>
</dbReference>
<gene>
    <name evidence="1" type="ORF">MWN33_18625</name>
</gene>
<evidence type="ECO:0000313" key="2">
    <source>
        <dbReference type="Proteomes" id="UP001202867"/>
    </source>
</evidence>
<proteinExistence type="predicted"/>
<dbReference type="Proteomes" id="UP001202867">
    <property type="component" value="Unassembled WGS sequence"/>
</dbReference>
<protein>
    <submittedName>
        <fullName evidence="1">Glycosyltransferase family 2 protein</fullName>
    </submittedName>
</protein>
<dbReference type="Pfam" id="PF13704">
    <property type="entry name" value="Glyco_tranf_2_4"/>
    <property type="match status" value="1"/>
</dbReference>
<organism evidence="1 2">
    <name type="scientific">Ancylobacter koreensis</name>
    <dbReference type="NCBI Taxonomy" id="266121"/>
    <lineage>
        <taxon>Bacteria</taxon>
        <taxon>Pseudomonadati</taxon>
        <taxon>Pseudomonadota</taxon>
        <taxon>Alphaproteobacteria</taxon>
        <taxon>Hyphomicrobiales</taxon>
        <taxon>Xanthobacteraceae</taxon>
        <taxon>Ancylobacter</taxon>
    </lineage>
</organism>
<keyword evidence="2" id="KW-1185">Reference proteome</keyword>